<organism evidence="4 5">
    <name type="scientific">Saponaria officinalis</name>
    <name type="common">Common soapwort</name>
    <name type="synonym">Lychnis saponaria</name>
    <dbReference type="NCBI Taxonomy" id="3572"/>
    <lineage>
        <taxon>Eukaryota</taxon>
        <taxon>Viridiplantae</taxon>
        <taxon>Streptophyta</taxon>
        <taxon>Embryophyta</taxon>
        <taxon>Tracheophyta</taxon>
        <taxon>Spermatophyta</taxon>
        <taxon>Magnoliopsida</taxon>
        <taxon>eudicotyledons</taxon>
        <taxon>Gunneridae</taxon>
        <taxon>Pentapetalae</taxon>
        <taxon>Caryophyllales</taxon>
        <taxon>Caryophyllaceae</taxon>
        <taxon>Caryophylleae</taxon>
        <taxon>Saponaria</taxon>
    </lineage>
</organism>
<dbReference type="AlphaFoldDB" id="A0AAW1KTD4"/>
<dbReference type="Proteomes" id="UP001443914">
    <property type="component" value="Unassembled WGS sequence"/>
</dbReference>
<dbReference type="InterPro" id="IPR051955">
    <property type="entry name" value="PME_Inhibitor"/>
</dbReference>
<evidence type="ECO:0000313" key="4">
    <source>
        <dbReference type="EMBL" id="KAK9724462.1"/>
    </source>
</evidence>
<feature type="domain" description="Pectinesterase inhibitor" evidence="3">
    <location>
        <begin position="30"/>
        <end position="174"/>
    </location>
</feature>
<dbReference type="Gene3D" id="1.20.140.40">
    <property type="entry name" value="Invertase/pectin methylesterase inhibitor family protein"/>
    <property type="match status" value="1"/>
</dbReference>
<gene>
    <name evidence="4" type="ORF">RND81_05G074100</name>
</gene>
<dbReference type="SUPFAM" id="SSF101148">
    <property type="entry name" value="Plant invertase/pectin methylesterase inhibitor"/>
    <property type="match status" value="1"/>
</dbReference>
<sequence length="198" mass="22198">MKFPQLNHFILITLFLQLFCIVFASSNCTQTITFIKKECNATRFQNSCITTLVPFACKIKPGDQTELCRIALNTSVGTSQNALQMLLNMSQESNVKGNTTEVGVISDCIDTYLTIIDYIMMASQMMNTRVINESTLVNLKLQISGLIESIANWESQCLKKVDGQHVVDSLRKRIYGVVVPCIKLNKIISTLVNRIHIS</sequence>
<dbReference type="GO" id="GO:0004857">
    <property type="term" value="F:enzyme inhibitor activity"/>
    <property type="evidence" value="ECO:0007669"/>
    <property type="project" value="InterPro"/>
</dbReference>
<dbReference type="Pfam" id="PF04043">
    <property type="entry name" value="PMEI"/>
    <property type="match status" value="1"/>
</dbReference>
<dbReference type="InterPro" id="IPR006501">
    <property type="entry name" value="Pectinesterase_inhib_dom"/>
</dbReference>
<name>A0AAW1KTD4_SAPOF</name>
<dbReference type="EMBL" id="JBDFQZ010000005">
    <property type="protein sequence ID" value="KAK9724462.1"/>
    <property type="molecule type" value="Genomic_DNA"/>
</dbReference>
<dbReference type="InterPro" id="IPR035513">
    <property type="entry name" value="Invertase/methylesterase_inhib"/>
</dbReference>
<reference evidence="4" key="1">
    <citation type="submission" date="2024-03" db="EMBL/GenBank/DDBJ databases">
        <title>WGS assembly of Saponaria officinalis var. Norfolk2.</title>
        <authorList>
            <person name="Jenkins J."/>
            <person name="Shu S."/>
            <person name="Grimwood J."/>
            <person name="Barry K."/>
            <person name="Goodstein D."/>
            <person name="Schmutz J."/>
            <person name="Leebens-Mack J."/>
            <person name="Osbourn A."/>
        </authorList>
    </citation>
    <scope>NUCLEOTIDE SEQUENCE [LARGE SCALE GENOMIC DNA]</scope>
    <source>
        <strain evidence="4">JIC</strain>
    </source>
</reference>
<dbReference type="PANTHER" id="PTHR31080:SF161">
    <property type="entry name" value="OS10G0508700 PROTEIN"/>
    <property type="match status" value="1"/>
</dbReference>
<dbReference type="NCBIfam" id="TIGR01614">
    <property type="entry name" value="PME_inhib"/>
    <property type="match status" value="1"/>
</dbReference>
<protein>
    <recommendedName>
        <fullName evidence="3">Pectinesterase inhibitor domain-containing protein</fullName>
    </recommendedName>
</protein>
<evidence type="ECO:0000259" key="3">
    <source>
        <dbReference type="SMART" id="SM00856"/>
    </source>
</evidence>
<keyword evidence="5" id="KW-1185">Reference proteome</keyword>
<accession>A0AAW1KTD4</accession>
<evidence type="ECO:0000313" key="5">
    <source>
        <dbReference type="Proteomes" id="UP001443914"/>
    </source>
</evidence>
<dbReference type="SMART" id="SM00856">
    <property type="entry name" value="PMEI"/>
    <property type="match status" value="1"/>
</dbReference>
<feature type="chain" id="PRO_5043497693" description="Pectinesterase inhibitor domain-containing protein" evidence="2">
    <location>
        <begin position="25"/>
        <end position="198"/>
    </location>
</feature>
<comment type="caution">
    <text evidence="4">The sequence shown here is derived from an EMBL/GenBank/DDBJ whole genome shotgun (WGS) entry which is preliminary data.</text>
</comment>
<evidence type="ECO:0000256" key="2">
    <source>
        <dbReference type="SAM" id="SignalP"/>
    </source>
</evidence>
<dbReference type="PANTHER" id="PTHR31080">
    <property type="entry name" value="PECTINESTERASE INHIBITOR-LIKE"/>
    <property type="match status" value="1"/>
</dbReference>
<keyword evidence="1 2" id="KW-0732">Signal</keyword>
<proteinExistence type="predicted"/>
<evidence type="ECO:0000256" key="1">
    <source>
        <dbReference type="ARBA" id="ARBA00022729"/>
    </source>
</evidence>
<feature type="signal peptide" evidence="2">
    <location>
        <begin position="1"/>
        <end position="24"/>
    </location>
</feature>